<dbReference type="CDD" id="cd06267">
    <property type="entry name" value="PBP1_LacI_sugar_binding-like"/>
    <property type="match status" value="1"/>
</dbReference>
<dbReference type="PANTHER" id="PTHR30146">
    <property type="entry name" value="LACI-RELATED TRANSCRIPTIONAL REPRESSOR"/>
    <property type="match status" value="1"/>
</dbReference>
<keyword evidence="1" id="KW-0805">Transcription regulation</keyword>
<evidence type="ECO:0000256" key="3">
    <source>
        <dbReference type="ARBA" id="ARBA00023163"/>
    </source>
</evidence>
<evidence type="ECO:0000256" key="2">
    <source>
        <dbReference type="ARBA" id="ARBA00023125"/>
    </source>
</evidence>
<dbReference type="InterPro" id="IPR046335">
    <property type="entry name" value="LacI/GalR-like_sensor"/>
</dbReference>
<keyword evidence="2" id="KW-0238">DNA-binding</keyword>
<feature type="domain" description="HTH lacI-type" evidence="4">
    <location>
        <begin position="37"/>
        <end position="91"/>
    </location>
</feature>
<proteinExistence type="predicted"/>
<dbReference type="Pfam" id="PF13377">
    <property type="entry name" value="Peripla_BP_3"/>
    <property type="match status" value="1"/>
</dbReference>
<dbReference type="PROSITE" id="PS50932">
    <property type="entry name" value="HTH_LACI_2"/>
    <property type="match status" value="1"/>
</dbReference>
<dbReference type="EMBL" id="JAHWQX010000002">
    <property type="protein sequence ID" value="MBW3097153.1"/>
    <property type="molecule type" value="Genomic_DNA"/>
</dbReference>
<dbReference type="Proteomes" id="UP001430804">
    <property type="component" value="Unassembled WGS sequence"/>
</dbReference>
<dbReference type="InterPro" id="IPR000843">
    <property type="entry name" value="HTH_LacI"/>
</dbReference>
<sequence length="382" mass="41512">MLREKGTFIRLKSRSCYITLGTIEAPMPYARPNRNGPTIKDIAAALGVSHVTVSRALNDSPLVTEETKKRLREAAASMGYIPDAAAKQLRGGRSNIVGFILPDVENHFFSAIARVIAETLAASGMQLVLSISEDDPDLELRHVRSLCEARPKGIIITPVVNMHRETADLLANIPCKQLVRRHPLVESDVIVSEDKTATRLAAQRLIDLGHRHIAYIGNGSETLSTGADRAEGFYQAVWAAPEVKATIKLGPPGPGHGYETAIELLTDPKRPTAIVLGSALFTIGTLQAIRETGLEVPRDISLIGYDDPDWFKVWGAGITTVALPIREMAMMAASLVGESALEPALEPAITSIDGTSCKRLTFPVNLVQRGSDRQFRDRNQEV</sequence>
<keyword evidence="6" id="KW-1185">Reference proteome</keyword>
<keyword evidence="3" id="KW-0804">Transcription</keyword>
<dbReference type="RefSeq" id="WP_219201086.1">
    <property type="nucleotide sequence ID" value="NZ_JAHWQX010000002.1"/>
</dbReference>
<reference evidence="5" key="1">
    <citation type="submission" date="2021-07" db="EMBL/GenBank/DDBJ databases">
        <title>Pseudohoeflea marina sp. nov. a polyhydroxyalcanoate-producing bacterium.</title>
        <authorList>
            <person name="Zheng W."/>
            <person name="Yu S."/>
            <person name="Huang Y."/>
        </authorList>
    </citation>
    <scope>NUCLEOTIDE SEQUENCE</scope>
    <source>
        <strain evidence="5">DP4N28-3</strain>
    </source>
</reference>
<dbReference type="Pfam" id="PF00356">
    <property type="entry name" value="LacI"/>
    <property type="match status" value="1"/>
</dbReference>
<dbReference type="SMART" id="SM00354">
    <property type="entry name" value="HTH_LACI"/>
    <property type="match status" value="1"/>
</dbReference>
<accession>A0ABS6WMI2</accession>
<name>A0ABS6WMI2_9HYPH</name>
<evidence type="ECO:0000256" key="1">
    <source>
        <dbReference type="ARBA" id="ARBA00023015"/>
    </source>
</evidence>
<dbReference type="CDD" id="cd01392">
    <property type="entry name" value="HTH_LacI"/>
    <property type="match status" value="1"/>
</dbReference>
<comment type="caution">
    <text evidence="5">The sequence shown here is derived from an EMBL/GenBank/DDBJ whole genome shotgun (WGS) entry which is preliminary data.</text>
</comment>
<evidence type="ECO:0000313" key="5">
    <source>
        <dbReference type="EMBL" id="MBW3097153.1"/>
    </source>
</evidence>
<dbReference type="PANTHER" id="PTHR30146:SF109">
    <property type="entry name" value="HTH-TYPE TRANSCRIPTIONAL REGULATOR GALS"/>
    <property type="match status" value="1"/>
</dbReference>
<protein>
    <submittedName>
        <fullName evidence="5">LacI family transcriptional regulator</fullName>
    </submittedName>
</protein>
<gene>
    <name evidence="5" type="ORF">KY465_07660</name>
</gene>
<organism evidence="5 6">
    <name type="scientific">Pseudohoeflea coraliihabitans</name>
    <dbReference type="NCBI Taxonomy" id="2860393"/>
    <lineage>
        <taxon>Bacteria</taxon>
        <taxon>Pseudomonadati</taxon>
        <taxon>Pseudomonadota</taxon>
        <taxon>Alphaproteobacteria</taxon>
        <taxon>Hyphomicrobiales</taxon>
        <taxon>Rhizobiaceae</taxon>
        <taxon>Pseudohoeflea</taxon>
    </lineage>
</organism>
<evidence type="ECO:0000259" key="4">
    <source>
        <dbReference type="PROSITE" id="PS50932"/>
    </source>
</evidence>
<evidence type="ECO:0000313" key="6">
    <source>
        <dbReference type="Proteomes" id="UP001430804"/>
    </source>
</evidence>